<dbReference type="PANTHER" id="PTHR24198:SF165">
    <property type="entry name" value="ANKYRIN REPEAT-CONTAINING PROTEIN-RELATED"/>
    <property type="match status" value="1"/>
</dbReference>
<proteinExistence type="predicted"/>
<feature type="repeat" description="ANK" evidence="3">
    <location>
        <begin position="226"/>
        <end position="255"/>
    </location>
</feature>
<sequence length="984" mass="109108">MAPFLDLPVELLFCIAEYLDKPADLASWGLSCRGFHATLNGTLYERVKDDSERIIYACEEGHVGIVQLLLRVGASPNVVKTVRLPTWLDSVNTERPPTWSGLAGGLDNKPGIRDIPGEWFMGSDGLPLGVRKYFEWFEKECRDDTLSQRYPLSNATTTLSQRYPLSNATTYLQGKYYWSLLHIAVAKGNDELVNLLLDNGANIDSPSYLFCPCTVPPDRSVAPVWTPLHTAICHGHESTMKLLLSRGASVTVTMGSIQGSGYHEHQSTALHSACAAGRLDVVRALVDDGHQPDITVRDRENLTPWAYAFLNGSWPIMQFLAARGADVNVEIGPLNALGYACVLGFHEEALLLLEIGARPRPFQPSYRPVYFHLVAVAGAPDFHFLRSSEQRGSRARLVRELIKHGMEDEVNEFARSVPPWANEADEQRTGPDGEPMYDRMGYARCRDSPDTCFAAGYTSALTEAALFHRVDVIKVLLDSGVRNNAGYWNTVGPIALWKAMMLYSAESQGSPNGAMLATTRVLLDADVGHATLTSDVIYRALLMVCSRRSKHADMPEVASLLLGYDRYTTSRARGRWEFVYQSFWWRHFDISALLLSWGFARPYRRGHLQMLTRNACLTYDGKGLTCIMDAVPEMTPMICTSAFLFISLDSGCEDIAAALIEKGVPIDDECGCGESMLAFACRRRLSSTVKRLLRRGADANCMRLGIPLTYVAAFAYDHETLGTLLDHGAAIHGLPPGTSRSSDIRGGPLNMAIANGLVAAVDVIVRHKNYEPPTPAQAWEYWRSALGSDKHGHSRAMLRTLIARQVLQPNQTLPCFRRESDGTLSTPLHLCAVMGRKNDLWRPAIDELILAGADIHMRLPPEPDAGQPRGVGCADTSPLEYAVEFSTLSVIKAMGKHARLPQIEPGLDRRSESPQTDPDPVLHQARLRRCAEAAARRGNHAILSYLLEIGLDRAVYSEYRGKTRDIIHHATIPRRLELMKSRRY</sequence>
<evidence type="ECO:0000313" key="6">
    <source>
        <dbReference type="Proteomes" id="UP000054516"/>
    </source>
</evidence>
<dbReference type="SMART" id="SM00248">
    <property type="entry name" value="ANK"/>
    <property type="match status" value="11"/>
</dbReference>
<evidence type="ECO:0000256" key="1">
    <source>
        <dbReference type="ARBA" id="ARBA00022737"/>
    </source>
</evidence>
<dbReference type="PROSITE" id="PS50297">
    <property type="entry name" value="ANK_REP_REGION"/>
    <property type="match status" value="3"/>
</dbReference>
<name>A0A1S7UIE2_ROSNE</name>
<evidence type="ECO:0000256" key="2">
    <source>
        <dbReference type="ARBA" id="ARBA00023043"/>
    </source>
</evidence>
<dbReference type="Pfam" id="PF00023">
    <property type="entry name" value="Ank"/>
    <property type="match status" value="1"/>
</dbReference>
<feature type="domain" description="F-box" evidence="4">
    <location>
        <begin position="4"/>
        <end position="47"/>
    </location>
</feature>
<dbReference type="AlphaFoldDB" id="A0A1S7UIE2"/>
<dbReference type="STRING" id="77044.A0A1S7UIE2"/>
<reference evidence="5" key="1">
    <citation type="submission" date="2016-03" db="EMBL/GenBank/DDBJ databases">
        <title>Draft genome sequence of Rosellinia necatrix.</title>
        <authorList>
            <person name="Kanematsu S."/>
        </authorList>
    </citation>
    <scope>NUCLEOTIDE SEQUENCE [LARGE SCALE GENOMIC DNA]</scope>
    <source>
        <strain evidence="5">W97</strain>
    </source>
</reference>
<dbReference type="InterPro" id="IPR001810">
    <property type="entry name" value="F-box_dom"/>
</dbReference>
<protein>
    <submittedName>
        <fullName evidence="5">Putative nacht and ankyrin domain protein</fullName>
    </submittedName>
</protein>
<evidence type="ECO:0000313" key="5">
    <source>
        <dbReference type="EMBL" id="GAP82669.1"/>
    </source>
</evidence>
<feature type="repeat" description="ANK" evidence="3">
    <location>
        <begin position="176"/>
        <end position="208"/>
    </location>
</feature>
<dbReference type="OMA" id="PWANEAD"/>
<evidence type="ECO:0000256" key="3">
    <source>
        <dbReference type="PROSITE-ProRule" id="PRU00023"/>
    </source>
</evidence>
<keyword evidence="2 3" id="KW-0040">ANK repeat</keyword>
<keyword evidence="6" id="KW-1185">Reference proteome</keyword>
<organism evidence="5">
    <name type="scientific">Rosellinia necatrix</name>
    <name type="common">White root-rot fungus</name>
    <dbReference type="NCBI Taxonomy" id="77044"/>
    <lineage>
        <taxon>Eukaryota</taxon>
        <taxon>Fungi</taxon>
        <taxon>Dikarya</taxon>
        <taxon>Ascomycota</taxon>
        <taxon>Pezizomycotina</taxon>
        <taxon>Sordariomycetes</taxon>
        <taxon>Xylariomycetidae</taxon>
        <taxon>Xylariales</taxon>
        <taxon>Xylariaceae</taxon>
        <taxon>Rosellinia</taxon>
    </lineage>
</organism>
<dbReference type="EMBL" id="DF977446">
    <property type="protein sequence ID" value="GAP82669.1"/>
    <property type="molecule type" value="Genomic_DNA"/>
</dbReference>
<dbReference type="InterPro" id="IPR002110">
    <property type="entry name" value="Ankyrin_rpt"/>
</dbReference>
<feature type="repeat" description="ANK" evidence="3">
    <location>
        <begin position="265"/>
        <end position="297"/>
    </location>
</feature>
<accession>A0A1S7UIE2</accession>
<dbReference type="Pfam" id="PF12796">
    <property type="entry name" value="Ank_2"/>
    <property type="match status" value="2"/>
</dbReference>
<dbReference type="Pfam" id="PF12937">
    <property type="entry name" value="F-box-like"/>
    <property type="match status" value="1"/>
</dbReference>
<dbReference type="InterPro" id="IPR036770">
    <property type="entry name" value="Ankyrin_rpt-contain_sf"/>
</dbReference>
<evidence type="ECO:0000259" key="4">
    <source>
        <dbReference type="Pfam" id="PF12937"/>
    </source>
</evidence>
<dbReference type="Gene3D" id="1.25.40.20">
    <property type="entry name" value="Ankyrin repeat-containing domain"/>
    <property type="match status" value="4"/>
</dbReference>
<gene>
    <name evidence="5" type="ORF">SAMD00023353_0102000</name>
</gene>
<dbReference type="Proteomes" id="UP000054516">
    <property type="component" value="Unassembled WGS sequence"/>
</dbReference>
<dbReference type="PROSITE" id="PS50088">
    <property type="entry name" value="ANK_REPEAT"/>
    <property type="match status" value="3"/>
</dbReference>
<dbReference type="OrthoDB" id="341259at2759"/>
<keyword evidence="1" id="KW-0677">Repeat</keyword>
<dbReference type="PANTHER" id="PTHR24198">
    <property type="entry name" value="ANKYRIN REPEAT AND PROTEIN KINASE DOMAIN-CONTAINING PROTEIN"/>
    <property type="match status" value="1"/>
</dbReference>
<dbReference type="SUPFAM" id="SSF48403">
    <property type="entry name" value="Ankyrin repeat"/>
    <property type="match status" value="2"/>
</dbReference>